<evidence type="ECO:0000256" key="7">
    <source>
        <dbReference type="ARBA" id="ARBA00022840"/>
    </source>
</evidence>
<evidence type="ECO:0000313" key="10">
    <source>
        <dbReference type="EMBL" id="CAG8515420.1"/>
    </source>
</evidence>
<dbReference type="AlphaFoldDB" id="A0A9N9F7U8"/>
<accession>A0A9N9F7U8</accession>
<proteinExistence type="inferred from homology"/>
<keyword evidence="3" id="KW-0963">Cytoplasm</keyword>
<evidence type="ECO:0000256" key="2">
    <source>
        <dbReference type="ARBA" id="ARBA00004496"/>
    </source>
</evidence>
<dbReference type="EMBL" id="CAJVPL010000621">
    <property type="protein sequence ID" value="CAG8515420.1"/>
    <property type="molecule type" value="Genomic_DNA"/>
</dbReference>
<dbReference type="GO" id="GO:0005634">
    <property type="term" value="C:nucleus"/>
    <property type="evidence" value="ECO:0007669"/>
    <property type="project" value="UniProtKB-SubCell"/>
</dbReference>
<evidence type="ECO:0000256" key="3">
    <source>
        <dbReference type="ARBA" id="ARBA00022490"/>
    </source>
</evidence>
<dbReference type="FunFam" id="3.40.50.300:FF:001691">
    <property type="entry name" value="Probable ATP-dependent kinase TDA10"/>
    <property type="match status" value="1"/>
</dbReference>
<dbReference type="GO" id="GO:0005737">
    <property type="term" value="C:cytoplasm"/>
    <property type="evidence" value="ECO:0007669"/>
    <property type="project" value="UniProtKB-SubCell"/>
</dbReference>
<evidence type="ECO:0000256" key="4">
    <source>
        <dbReference type="ARBA" id="ARBA00022679"/>
    </source>
</evidence>
<comment type="caution">
    <text evidence="10">The sequence shown here is derived from an EMBL/GenBank/DDBJ whole genome shotgun (WGS) entry which is preliminary data.</text>
</comment>
<evidence type="ECO:0000256" key="5">
    <source>
        <dbReference type="ARBA" id="ARBA00022741"/>
    </source>
</evidence>
<dbReference type="GO" id="GO:0005524">
    <property type="term" value="F:ATP binding"/>
    <property type="evidence" value="ECO:0007669"/>
    <property type="project" value="UniProtKB-KW"/>
</dbReference>
<name>A0A9N9F7U8_9GLOM</name>
<comment type="similarity">
    <text evidence="9">Belongs to the GLYK kinase family.</text>
</comment>
<keyword evidence="8" id="KW-0539">Nucleus</keyword>
<evidence type="ECO:0000256" key="6">
    <source>
        <dbReference type="ARBA" id="ARBA00022777"/>
    </source>
</evidence>
<protein>
    <submittedName>
        <fullName evidence="10">1291_t:CDS:1</fullName>
    </submittedName>
</protein>
<gene>
    <name evidence="10" type="ORF">AGERDE_LOCUS4957</name>
</gene>
<reference evidence="10" key="1">
    <citation type="submission" date="2021-06" db="EMBL/GenBank/DDBJ databases">
        <authorList>
            <person name="Kallberg Y."/>
            <person name="Tangrot J."/>
            <person name="Rosling A."/>
        </authorList>
    </citation>
    <scope>NUCLEOTIDE SEQUENCE</scope>
    <source>
        <strain evidence="10">MT106</strain>
    </source>
</reference>
<evidence type="ECO:0000256" key="9">
    <source>
        <dbReference type="ARBA" id="ARBA00061312"/>
    </source>
</evidence>
<evidence type="ECO:0000313" key="11">
    <source>
        <dbReference type="Proteomes" id="UP000789831"/>
    </source>
</evidence>
<keyword evidence="4" id="KW-0808">Transferase</keyword>
<dbReference type="PANTHER" id="PTHR10285">
    <property type="entry name" value="URIDINE KINASE"/>
    <property type="match status" value="1"/>
</dbReference>
<keyword evidence="6" id="KW-0418">Kinase</keyword>
<dbReference type="Proteomes" id="UP000789831">
    <property type="component" value="Unassembled WGS sequence"/>
</dbReference>
<dbReference type="OrthoDB" id="347435at2759"/>
<organism evidence="10 11">
    <name type="scientific">Ambispora gerdemannii</name>
    <dbReference type="NCBI Taxonomy" id="144530"/>
    <lineage>
        <taxon>Eukaryota</taxon>
        <taxon>Fungi</taxon>
        <taxon>Fungi incertae sedis</taxon>
        <taxon>Mucoromycota</taxon>
        <taxon>Glomeromycotina</taxon>
        <taxon>Glomeromycetes</taxon>
        <taxon>Archaeosporales</taxon>
        <taxon>Ambisporaceae</taxon>
        <taxon>Ambispora</taxon>
    </lineage>
</organism>
<keyword evidence="5" id="KW-0547">Nucleotide-binding</keyword>
<dbReference type="Gene3D" id="3.40.50.300">
    <property type="entry name" value="P-loop containing nucleotide triphosphate hydrolases"/>
    <property type="match status" value="1"/>
</dbReference>
<dbReference type="GO" id="GO:0016301">
    <property type="term" value="F:kinase activity"/>
    <property type="evidence" value="ECO:0007669"/>
    <property type="project" value="UniProtKB-KW"/>
</dbReference>
<comment type="subcellular location">
    <subcellularLocation>
        <location evidence="2">Cytoplasm</location>
    </subcellularLocation>
    <subcellularLocation>
        <location evidence="1">Nucleus</location>
    </subcellularLocation>
</comment>
<keyword evidence="11" id="KW-1185">Reference proteome</keyword>
<evidence type="ECO:0000256" key="1">
    <source>
        <dbReference type="ARBA" id="ARBA00004123"/>
    </source>
</evidence>
<dbReference type="SUPFAM" id="SSF52540">
    <property type="entry name" value="P-loop containing nucleoside triphosphate hydrolases"/>
    <property type="match status" value="1"/>
</dbReference>
<evidence type="ECO:0000256" key="8">
    <source>
        <dbReference type="ARBA" id="ARBA00023242"/>
    </source>
</evidence>
<dbReference type="InterPro" id="IPR027417">
    <property type="entry name" value="P-loop_NTPase"/>
</dbReference>
<keyword evidence="7" id="KW-0067">ATP-binding</keyword>
<sequence>MISINKQTEIISRFVINQYNRQIKNNNRNLQKPLIIGINGPQGSGKTTTCEQVVTEVSQKLKNNVITFSIDDFYLTHNDREAISRANHGNKLLELRGLPGTHDIKLGTLTFQSLCEQQPTRIPHYDKSLHNGRGDRAPVSTWALISPPVSIVLFEGWSLGFKHLPETRLKQIYESSLKSSSNSHLPSHKLEHLVSVNNFLEKYEREWYPFIDAFIHLDAKDINYVYKWRLQQEHTMRKRGLSGMSDAEVSDFVDRYMPAYELYLPALRDKCWFCIDDWNKDHAEGLHEGKSLRILLDRNRQVVKETD</sequence>